<dbReference type="GO" id="GO:0004674">
    <property type="term" value="F:protein serine/threonine kinase activity"/>
    <property type="evidence" value="ECO:0007669"/>
    <property type="project" value="UniProtKB-KW"/>
</dbReference>
<comment type="catalytic activity">
    <reaction evidence="15">
        <text>L-seryl-[protein] + ATP = O-phospho-L-seryl-[protein] + ADP + H(+)</text>
        <dbReference type="Rhea" id="RHEA:17989"/>
        <dbReference type="Rhea" id="RHEA-COMP:9863"/>
        <dbReference type="Rhea" id="RHEA-COMP:11604"/>
        <dbReference type="ChEBI" id="CHEBI:15378"/>
        <dbReference type="ChEBI" id="CHEBI:29999"/>
        <dbReference type="ChEBI" id="CHEBI:30616"/>
        <dbReference type="ChEBI" id="CHEBI:83421"/>
        <dbReference type="ChEBI" id="CHEBI:456216"/>
        <dbReference type="EC" id="2.7.11.1"/>
    </reaction>
</comment>
<dbReference type="OrthoDB" id="615596at2759"/>
<dbReference type="PIRSF" id="PIRSF000654">
    <property type="entry name" value="Integrin-linked_kinase"/>
    <property type="match status" value="1"/>
</dbReference>
<dbReference type="Proteomes" id="UP001151287">
    <property type="component" value="Unassembled WGS sequence"/>
</dbReference>
<evidence type="ECO:0000256" key="2">
    <source>
        <dbReference type="ARBA" id="ARBA00012513"/>
    </source>
</evidence>
<keyword evidence="3 17" id="KW-0723">Serine/threonine-protein kinase</keyword>
<keyword evidence="9 16" id="KW-0067">ATP-binding</keyword>
<dbReference type="EC" id="2.7.11.1" evidence="2"/>
<keyword evidence="5" id="KW-0812">Transmembrane</keyword>
<keyword evidence="7 16" id="KW-0547">Nucleotide-binding</keyword>
<evidence type="ECO:0000259" key="18">
    <source>
        <dbReference type="PROSITE" id="PS50011"/>
    </source>
</evidence>
<comment type="caution">
    <text evidence="19">The sequence shown here is derived from an EMBL/GenBank/DDBJ whole genome shotgun (WGS) entry which is preliminary data.</text>
</comment>
<dbReference type="SMART" id="SM00220">
    <property type="entry name" value="S_TKc"/>
    <property type="match status" value="1"/>
</dbReference>
<evidence type="ECO:0000256" key="12">
    <source>
        <dbReference type="ARBA" id="ARBA00023170"/>
    </source>
</evidence>
<dbReference type="EMBL" id="JAMQYH010000005">
    <property type="protein sequence ID" value="KAJ1688185.1"/>
    <property type="molecule type" value="Genomic_DNA"/>
</dbReference>
<dbReference type="AlphaFoldDB" id="A0A9Q0HJU9"/>
<comment type="subcellular location">
    <subcellularLocation>
        <location evidence="1">Membrane</location>
        <topology evidence="1">Single-pass type I membrane protein</topology>
    </subcellularLocation>
</comment>
<comment type="catalytic activity">
    <reaction evidence="14">
        <text>L-threonyl-[protein] + ATP = O-phospho-L-threonyl-[protein] + ADP + H(+)</text>
        <dbReference type="Rhea" id="RHEA:46608"/>
        <dbReference type="Rhea" id="RHEA-COMP:11060"/>
        <dbReference type="Rhea" id="RHEA-COMP:11605"/>
        <dbReference type="ChEBI" id="CHEBI:15378"/>
        <dbReference type="ChEBI" id="CHEBI:30013"/>
        <dbReference type="ChEBI" id="CHEBI:30616"/>
        <dbReference type="ChEBI" id="CHEBI:61977"/>
        <dbReference type="ChEBI" id="CHEBI:456216"/>
        <dbReference type="EC" id="2.7.11.1"/>
    </reaction>
</comment>
<evidence type="ECO:0000256" key="16">
    <source>
        <dbReference type="PROSITE-ProRule" id="PRU10141"/>
    </source>
</evidence>
<evidence type="ECO:0000256" key="15">
    <source>
        <dbReference type="ARBA" id="ARBA00048679"/>
    </source>
</evidence>
<evidence type="ECO:0000256" key="13">
    <source>
        <dbReference type="ARBA" id="ARBA00023180"/>
    </source>
</evidence>
<dbReference type="Gene3D" id="1.10.510.10">
    <property type="entry name" value="Transferase(Phosphotransferase) domain 1"/>
    <property type="match status" value="1"/>
</dbReference>
<dbReference type="Gene3D" id="3.30.200.20">
    <property type="entry name" value="Phosphorylase Kinase, domain 1"/>
    <property type="match status" value="1"/>
</dbReference>
<evidence type="ECO:0000256" key="14">
    <source>
        <dbReference type="ARBA" id="ARBA00047899"/>
    </source>
</evidence>
<dbReference type="PANTHER" id="PTHR27006:SF634">
    <property type="entry name" value="RECEPTOR-LIKE SERINE_THREONINE-PROTEIN KINASE"/>
    <property type="match status" value="1"/>
</dbReference>
<sequence length="326" mass="36656">MGGAFCVPSSEHQTFQYRLRALRRATNNFSDNNKLGSGGSGVVYKGELDGSIVAVKKLNRGAVKGLSDIAKEVSLLHPLEHDNIAKLLGFCCESGESLLVYEYIQNGNLRGYLTDKSKRTELTWEKRFNIIKGIAEGLSYIHGLRSSIIHRDLKPENVLVDENLEAKIADFGLSKILDERRTHNTTRNGGGTPGYYAPELWSLRQYSPKSDVYNFGLLILEIIAGCTIPQYSSENNKLLQHVVWQQWKNNGTLIDVIDKSMSHEHLQDQIERCIHIGLLCIQDNHRKRPVMKDVLRWLTDNSIQMDAPGLPGYLEGTLLILVLALQ</sequence>
<dbReference type="FunFam" id="3.30.200.20:FF:000162">
    <property type="entry name" value="Adenine nucleotide alpha hydrolase-like domain kinase"/>
    <property type="match status" value="1"/>
</dbReference>
<evidence type="ECO:0000313" key="20">
    <source>
        <dbReference type="Proteomes" id="UP001151287"/>
    </source>
</evidence>
<dbReference type="PROSITE" id="PS00108">
    <property type="entry name" value="PROTEIN_KINASE_ST"/>
    <property type="match status" value="1"/>
</dbReference>
<gene>
    <name evidence="19" type="ORF">LUZ63_019575</name>
</gene>
<keyword evidence="20" id="KW-1185">Reference proteome</keyword>
<keyword evidence="6" id="KW-0732">Signal</keyword>
<evidence type="ECO:0000256" key="6">
    <source>
        <dbReference type="ARBA" id="ARBA00022729"/>
    </source>
</evidence>
<dbReference type="SUPFAM" id="SSF56112">
    <property type="entry name" value="Protein kinase-like (PK-like)"/>
    <property type="match status" value="1"/>
</dbReference>
<dbReference type="GO" id="GO:0016020">
    <property type="term" value="C:membrane"/>
    <property type="evidence" value="ECO:0007669"/>
    <property type="project" value="UniProtKB-SubCell"/>
</dbReference>
<evidence type="ECO:0000256" key="4">
    <source>
        <dbReference type="ARBA" id="ARBA00022679"/>
    </source>
</evidence>
<dbReference type="PROSITE" id="PS00107">
    <property type="entry name" value="PROTEIN_KINASE_ATP"/>
    <property type="match status" value="1"/>
</dbReference>
<evidence type="ECO:0000256" key="8">
    <source>
        <dbReference type="ARBA" id="ARBA00022777"/>
    </source>
</evidence>
<keyword evidence="4" id="KW-0808">Transferase</keyword>
<organism evidence="19 20">
    <name type="scientific">Rhynchospora breviuscula</name>
    <dbReference type="NCBI Taxonomy" id="2022672"/>
    <lineage>
        <taxon>Eukaryota</taxon>
        <taxon>Viridiplantae</taxon>
        <taxon>Streptophyta</taxon>
        <taxon>Embryophyta</taxon>
        <taxon>Tracheophyta</taxon>
        <taxon>Spermatophyta</taxon>
        <taxon>Magnoliopsida</taxon>
        <taxon>Liliopsida</taxon>
        <taxon>Poales</taxon>
        <taxon>Cyperaceae</taxon>
        <taxon>Cyperoideae</taxon>
        <taxon>Rhynchosporeae</taxon>
        <taxon>Rhynchospora</taxon>
    </lineage>
</organism>
<keyword evidence="12" id="KW-0675">Receptor</keyword>
<evidence type="ECO:0000256" key="1">
    <source>
        <dbReference type="ARBA" id="ARBA00004479"/>
    </source>
</evidence>
<dbReference type="GO" id="GO:0005524">
    <property type="term" value="F:ATP binding"/>
    <property type="evidence" value="ECO:0007669"/>
    <property type="project" value="UniProtKB-UniRule"/>
</dbReference>
<dbReference type="Pfam" id="PF00069">
    <property type="entry name" value="Pkinase"/>
    <property type="match status" value="1"/>
</dbReference>
<proteinExistence type="inferred from homology"/>
<evidence type="ECO:0000256" key="7">
    <source>
        <dbReference type="ARBA" id="ARBA00022741"/>
    </source>
</evidence>
<reference evidence="19" key="1">
    <citation type="journal article" date="2022" name="Cell">
        <title>Repeat-based holocentromeres influence genome architecture and karyotype evolution.</title>
        <authorList>
            <person name="Hofstatter P.G."/>
            <person name="Thangavel G."/>
            <person name="Lux T."/>
            <person name="Neumann P."/>
            <person name="Vondrak T."/>
            <person name="Novak P."/>
            <person name="Zhang M."/>
            <person name="Costa L."/>
            <person name="Castellani M."/>
            <person name="Scott A."/>
            <person name="Toegelov H."/>
            <person name="Fuchs J."/>
            <person name="Mata-Sucre Y."/>
            <person name="Dias Y."/>
            <person name="Vanzela A.L.L."/>
            <person name="Huettel B."/>
            <person name="Almeida C.C.S."/>
            <person name="Simkova H."/>
            <person name="Souza G."/>
            <person name="Pedrosa-Harand A."/>
            <person name="Macas J."/>
            <person name="Mayer K.F.X."/>
            <person name="Houben A."/>
            <person name="Marques A."/>
        </authorList>
    </citation>
    <scope>NUCLEOTIDE SEQUENCE</scope>
    <source>
        <strain evidence="19">RhyBre1mFocal</strain>
    </source>
</reference>
<protein>
    <recommendedName>
        <fullName evidence="2">non-specific serine/threonine protein kinase</fullName>
        <ecNumber evidence="2">2.7.11.1</ecNumber>
    </recommendedName>
</protein>
<name>A0A9Q0HJU9_9POAL</name>
<evidence type="ECO:0000256" key="9">
    <source>
        <dbReference type="ARBA" id="ARBA00022840"/>
    </source>
</evidence>
<evidence type="ECO:0000256" key="3">
    <source>
        <dbReference type="ARBA" id="ARBA00022527"/>
    </source>
</evidence>
<keyword evidence="8" id="KW-0418">Kinase</keyword>
<feature type="domain" description="Protein kinase" evidence="18">
    <location>
        <begin position="29"/>
        <end position="303"/>
    </location>
</feature>
<keyword evidence="13" id="KW-0325">Glycoprotein</keyword>
<feature type="binding site" evidence="16">
    <location>
        <position position="57"/>
    </location>
    <ligand>
        <name>ATP</name>
        <dbReference type="ChEBI" id="CHEBI:30616"/>
    </ligand>
</feature>
<evidence type="ECO:0000256" key="5">
    <source>
        <dbReference type="ARBA" id="ARBA00022692"/>
    </source>
</evidence>
<evidence type="ECO:0000256" key="17">
    <source>
        <dbReference type="RuleBase" id="RU000304"/>
    </source>
</evidence>
<evidence type="ECO:0000313" key="19">
    <source>
        <dbReference type="EMBL" id="KAJ1688185.1"/>
    </source>
</evidence>
<accession>A0A9Q0HJU9</accession>
<dbReference type="InterPro" id="IPR000719">
    <property type="entry name" value="Prot_kinase_dom"/>
</dbReference>
<dbReference type="FunFam" id="1.10.510.10:FF:000287">
    <property type="entry name" value="probable LRR receptor-like serine/threonine-protein kinase RKF3"/>
    <property type="match status" value="1"/>
</dbReference>
<dbReference type="PROSITE" id="PS50011">
    <property type="entry name" value="PROTEIN_KINASE_DOM"/>
    <property type="match status" value="1"/>
</dbReference>
<evidence type="ECO:0000256" key="11">
    <source>
        <dbReference type="ARBA" id="ARBA00023136"/>
    </source>
</evidence>
<dbReference type="PANTHER" id="PTHR27006">
    <property type="entry name" value="PROMASTIGOTE SURFACE ANTIGEN PROTEIN PSA"/>
    <property type="match status" value="1"/>
</dbReference>
<evidence type="ECO:0000256" key="10">
    <source>
        <dbReference type="ARBA" id="ARBA00022989"/>
    </source>
</evidence>
<keyword evidence="10" id="KW-1133">Transmembrane helix</keyword>
<comment type="similarity">
    <text evidence="17">Belongs to the protein kinase superfamily.</text>
</comment>
<dbReference type="InterPro" id="IPR008271">
    <property type="entry name" value="Ser/Thr_kinase_AS"/>
</dbReference>
<dbReference type="InterPro" id="IPR011009">
    <property type="entry name" value="Kinase-like_dom_sf"/>
</dbReference>
<keyword evidence="11" id="KW-0472">Membrane</keyword>
<dbReference type="InterPro" id="IPR017441">
    <property type="entry name" value="Protein_kinase_ATP_BS"/>
</dbReference>